<evidence type="ECO:0000313" key="2">
    <source>
        <dbReference type="Proteomes" id="UP000007800"/>
    </source>
</evidence>
<evidence type="ECO:0000313" key="1">
    <source>
        <dbReference type="EMBL" id="EER10087.1"/>
    </source>
</evidence>
<dbReference type="GeneID" id="9038373"/>
<feature type="non-terminal residue" evidence="1">
    <location>
        <position position="1"/>
    </location>
</feature>
<sequence>YQAYLDSGNPDPTSTAVVKESHGAVIADDDFAGLDEDERSVNFMKFRERLDRLPGQ</sequence>
<feature type="non-terminal residue" evidence="1">
    <location>
        <position position="56"/>
    </location>
</feature>
<name>C5KZK6_PERM5</name>
<dbReference type="AlphaFoldDB" id="C5KZK6"/>
<dbReference type="RefSeq" id="XP_002778292.1">
    <property type="nucleotide sequence ID" value="XM_002778246.1"/>
</dbReference>
<accession>C5KZK6</accession>
<dbReference type="EMBL" id="GG677897">
    <property type="protein sequence ID" value="EER10087.1"/>
    <property type="molecule type" value="Genomic_DNA"/>
</dbReference>
<dbReference type="InParanoid" id="C5KZK6"/>
<organism evidence="2">
    <name type="scientific">Perkinsus marinus (strain ATCC 50983 / TXsc)</name>
    <dbReference type="NCBI Taxonomy" id="423536"/>
    <lineage>
        <taxon>Eukaryota</taxon>
        <taxon>Sar</taxon>
        <taxon>Alveolata</taxon>
        <taxon>Perkinsozoa</taxon>
        <taxon>Perkinsea</taxon>
        <taxon>Perkinsida</taxon>
        <taxon>Perkinsidae</taxon>
        <taxon>Perkinsus</taxon>
    </lineage>
</organism>
<reference evidence="1 2" key="1">
    <citation type="submission" date="2008-07" db="EMBL/GenBank/DDBJ databases">
        <authorList>
            <person name="El-Sayed N."/>
            <person name="Caler E."/>
            <person name="Inman J."/>
            <person name="Amedeo P."/>
            <person name="Hass B."/>
            <person name="Wortman J."/>
        </authorList>
    </citation>
    <scope>NUCLEOTIDE SEQUENCE [LARGE SCALE GENOMIC DNA]</scope>
    <source>
        <strain evidence="2">ATCC 50983 / TXsc</strain>
    </source>
</reference>
<proteinExistence type="predicted"/>
<protein>
    <submittedName>
        <fullName evidence="1">Uncharacterized protein</fullName>
    </submittedName>
</protein>
<keyword evidence="2" id="KW-1185">Reference proteome</keyword>
<dbReference type="Proteomes" id="UP000007800">
    <property type="component" value="Unassembled WGS sequence"/>
</dbReference>
<dbReference type="OrthoDB" id="366284at2759"/>
<gene>
    <name evidence="1" type="ORF">Pmar_PMAR001270</name>
</gene>